<reference evidence="1 2" key="1">
    <citation type="journal article" date="1995" name="Virology">
        <title>Analysis of 45 kb of DNA located at the left end of the chlorella virus PBCV-1 genome.</title>
        <authorList>
            <person name="Lu Z."/>
            <person name="Li Y."/>
            <person name="Zhang Y."/>
            <person name="Kutish G.F."/>
            <person name="Rock D.L."/>
            <person name="Van Etten J.L."/>
        </authorList>
    </citation>
    <scope>NUCLEOTIDE SEQUENCE [LARGE SCALE GENOMIC DNA]</scope>
</reference>
<name>Q98559_PBCV1</name>
<evidence type="ECO:0000313" key="2">
    <source>
        <dbReference type="Proteomes" id="UP000000862"/>
    </source>
</evidence>
<organism evidence="1 2">
    <name type="scientific">Paramecium bursaria Chlorella virus 1</name>
    <name type="common">PBCV-1</name>
    <dbReference type="NCBI Taxonomy" id="10506"/>
    <lineage>
        <taxon>Viruses</taxon>
        <taxon>Varidnaviria</taxon>
        <taxon>Bamfordvirae</taxon>
        <taxon>Nucleocytoviricota</taxon>
        <taxon>Megaviricetes</taxon>
        <taxon>Algavirales</taxon>
        <taxon>Phycodnaviridae</taxon>
        <taxon>Chlorovirus</taxon>
        <taxon>Chlorovirus vanettense</taxon>
    </lineage>
</organism>
<reference evidence="1 2" key="7">
    <citation type="journal article" date="2000" name="Virology">
        <title>Characterization of a beta-1,3-glucanase encoded by chlorella virus PBCV-1.</title>
        <authorList>
            <person name="Sun L."/>
            <person name="Gurnon J.R."/>
            <person name="Adams B.J."/>
            <person name="Graves M.V."/>
            <person name="Van Etten J.L."/>
        </authorList>
    </citation>
    <scope>NUCLEOTIDE SEQUENCE [LARGE SCALE GENOMIC DNA]</scope>
</reference>
<protein>
    <submittedName>
        <fullName evidence="1">Uncharacterized protein</fullName>
    </submittedName>
</protein>
<keyword evidence="2" id="KW-1185">Reference proteome</keyword>
<proteinExistence type="predicted"/>
<dbReference type="GeneID" id="918384"/>
<reference evidence="1 2" key="4">
    <citation type="journal article" date="1996" name="Virology">
        <title>Analysis of 76 kb of the chlorella virus PBCV-1 330-kb genome: map positions 182 to 258.</title>
        <authorList>
            <person name="Kutish G.F."/>
            <person name="Li Y."/>
            <person name="Lu Z."/>
            <person name="Furuta M."/>
            <person name="Rock D.L."/>
            <person name="Van Etten J.L."/>
        </authorList>
    </citation>
    <scope>NUCLEOTIDE SEQUENCE [LARGE SCALE GENOMIC DNA]</scope>
</reference>
<reference evidence="1 2" key="3">
    <citation type="journal article" date="1996" name="Virology">
        <title>Analysis of 94 kb of the chlorella virus PBCV-1 330-kb genome: map positions 88 to 182.</title>
        <authorList>
            <person name="Lu Z."/>
            <person name="Li Y."/>
            <person name="Que Q."/>
            <person name="Kutish G.F."/>
            <person name="Rock D.L."/>
            <person name="Van Etten J.L."/>
        </authorList>
    </citation>
    <scope>NUCLEOTIDE SEQUENCE [LARGE SCALE GENOMIC DNA]</scope>
</reference>
<reference evidence="1 2" key="8">
    <citation type="journal article" date="2010" name="J. Virol.">
        <title>Microarray analysis of Paramecium bursaria chlorella virus 1 transcription.</title>
        <authorList>
            <person name="Yanai-Balser G.M."/>
            <person name="Duncan G.A."/>
            <person name="Eudy J.D."/>
            <person name="Wang D."/>
            <person name="Li X."/>
            <person name="Agarkova I.V."/>
            <person name="Dunigan D.D."/>
            <person name="Van Etten J.L."/>
        </authorList>
    </citation>
    <scope>NUCLEOTIDE SEQUENCE [LARGE SCALE GENOMIC DNA]</scope>
</reference>
<evidence type="ECO:0000313" key="1">
    <source>
        <dbReference type="EMBL" id="AAC96876.1"/>
    </source>
</evidence>
<reference evidence="1 2" key="5">
    <citation type="journal article" date="1997" name="Virology">
        <title>Analysis of 74 kb of DNA located at the right end of the 330-kb chlorella virus PBCV-1 genome.</title>
        <authorList>
            <person name="Li Y."/>
            <person name="Lu Z."/>
            <person name="Sun L."/>
            <person name="Ropp S."/>
            <person name="Kutish G.F."/>
            <person name="Rock D.L."/>
            <person name="Van Etten J.L."/>
        </authorList>
    </citation>
    <scope>NUCLEOTIDE SEQUENCE [LARGE SCALE GENOMIC DNA]</scope>
</reference>
<reference evidence="1 2" key="2">
    <citation type="journal article" date="1995" name="Virology">
        <title>Analysis of 43 kb of the Chlorella virus PBCV-1 330-kb genome: map positions 45 to 88.</title>
        <authorList>
            <person name="Li Y."/>
            <person name="Lu Z."/>
            <person name="Burbank D.E."/>
            <person name="Kutish G.F."/>
            <person name="Rock D.L."/>
            <person name="Van Etten J.L."/>
        </authorList>
    </citation>
    <scope>NUCLEOTIDE SEQUENCE [LARGE SCALE GENOMIC DNA]</scope>
</reference>
<reference evidence="1 2" key="6">
    <citation type="journal article" date="1999" name="Virology">
        <title>Chlorella virus PBCV-1 encodes a functional homospermidine synthase.</title>
        <authorList>
            <person name="Kaiser A."/>
            <person name="Vollmert M."/>
            <person name="Tholl D."/>
            <person name="Graves M.V."/>
            <person name="Gurnon J.R."/>
            <person name="Xing W."/>
            <person name="Lisec A.D."/>
            <person name="Nickerson K.W."/>
            <person name="Van Etten J.L."/>
        </authorList>
    </citation>
    <scope>NUCLEOTIDE SEQUENCE [LARGE SCALE GENOMIC DNA]</scope>
</reference>
<gene>
    <name evidence="1" type="primary">a509R</name>
</gene>
<dbReference type="RefSeq" id="NP_048865.1">
    <property type="nucleotide sequence ID" value="NC_000852.5"/>
</dbReference>
<organismHost>
    <name type="scientific">Chlorella</name>
    <dbReference type="NCBI Taxonomy" id="3071"/>
</organismHost>
<dbReference type="KEGG" id="vg:918384"/>
<dbReference type="EMBL" id="JF411744">
    <property type="protein sequence ID" value="AAC96876.1"/>
    <property type="molecule type" value="Genomic_DNA"/>
</dbReference>
<dbReference type="Proteomes" id="UP000000862">
    <property type="component" value="Segment"/>
</dbReference>
<dbReference type="PIR" id="T18011">
    <property type="entry name" value="T18011"/>
</dbReference>
<sequence length="101" mass="12606">MFTAHGKINFARIINYSEIRRIRLFLRYCRIFHERIHQHFFQIIIFFLRRSLRATDRYRTEHCFHVEICQVNLRHIEICQIKIQHNIKIVFETHFAWFVCG</sequence>
<accession>Q98559</accession>